<evidence type="ECO:0000259" key="5">
    <source>
        <dbReference type="PROSITE" id="PS50893"/>
    </source>
</evidence>
<evidence type="ECO:0000256" key="1">
    <source>
        <dbReference type="ARBA" id="ARBA00005417"/>
    </source>
</evidence>
<evidence type="ECO:0000256" key="3">
    <source>
        <dbReference type="ARBA" id="ARBA00022741"/>
    </source>
</evidence>
<keyword evidence="4 6" id="KW-0067">ATP-binding</keyword>
<dbReference type="PROSITE" id="PS50893">
    <property type="entry name" value="ABC_TRANSPORTER_2"/>
    <property type="match status" value="1"/>
</dbReference>
<dbReference type="InterPro" id="IPR050763">
    <property type="entry name" value="ABC_transporter_ATP-binding"/>
</dbReference>
<keyword evidence="7" id="KW-1185">Reference proteome</keyword>
<dbReference type="InterPro" id="IPR017871">
    <property type="entry name" value="ABC_transporter-like_CS"/>
</dbReference>
<dbReference type="Proteomes" id="UP000736583">
    <property type="component" value="Unassembled WGS sequence"/>
</dbReference>
<dbReference type="PANTHER" id="PTHR42711:SF5">
    <property type="entry name" value="ABC TRANSPORTER ATP-BINDING PROTEIN NATA"/>
    <property type="match status" value="1"/>
</dbReference>
<proteinExistence type="inferred from homology"/>
<protein>
    <submittedName>
        <fullName evidence="6">ABC transporter ATP-binding protein</fullName>
    </submittedName>
</protein>
<evidence type="ECO:0000256" key="2">
    <source>
        <dbReference type="ARBA" id="ARBA00022448"/>
    </source>
</evidence>
<comment type="similarity">
    <text evidence="1">Belongs to the ABC transporter superfamily.</text>
</comment>
<dbReference type="EMBL" id="JAHLQL010000008">
    <property type="protein sequence ID" value="MBU5593343.1"/>
    <property type="molecule type" value="Genomic_DNA"/>
</dbReference>
<accession>A0ABS6F4Z9</accession>
<dbReference type="PANTHER" id="PTHR42711">
    <property type="entry name" value="ABC TRANSPORTER ATP-BINDING PROTEIN"/>
    <property type="match status" value="1"/>
</dbReference>
<name>A0ABS6F4Z9_9CLOT</name>
<dbReference type="Pfam" id="PF00005">
    <property type="entry name" value="ABC_tran"/>
    <property type="match status" value="1"/>
</dbReference>
<sequence length="243" mass="26767">MNAIEIKGLTKCYKDRKAVDNLSFDIEKGEFFALLGQNGAGKTTTIKMLSCLLSPTRGDALLLGNSIISNPETIKEKINVSPQETAVAPNLSVKENLELIARIYGSDKHKASIKAEEMMLGFGLIDRSKEKAKSLSGGMQRRLSIAMALISDPEVIFLDEPTLGLDVRARRELWKTINELKGKITIILTTHYLEEAEALADRIGIMNDGKLQALGTVEQLKEITGKATFEDAFLMLTEKEVVL</sequence>
<gene>
    <name evidence="6" type="ORF">KQI89_16455</name>
</gene>
<dbReference type="InterPro" id="IPR003439">
    <property type="entry name" value="ABC_transporter-like_ATP-bd"/>
</dbReference>
<dbReference type="InterPro" id="IPR003593">
    <property type="entry name" value="AAA+_ATPase"/>
</dbReference>
<dbReference type="GO" id="GO:0005524">
    <property type="term" value="F:ATP binding"/>
    <property type="evidence" value="ECO:0007669"/>
    <property type="project" value="UniProtKB-KW"/>
</dbReference>
<keyword evidence="3" id="KW-0547">Nucleotide-binding</keyword>
<dbReference type="PROSITE" id="PS00211">
    <property type="entry name" value="ABC_TRANSPORTER_1"/>
    <property type="match status" value="1"/>
</dbReference>
<comment type="caution">
    <text evidence="6">The sequence shown here is derived from an EMBL/GenBank/DDBJ whole genome shotgun (WGS) entry which is preliminary data.</text>
</comment>
<reference evidence="6 7" key="1">
    <citation type="submission" date="2021-06" db="EMBL/GenBank/DDBJ databases">
        <authorList>
            <person name="Sun Q."/>
            <person name="Li D."/>
        </authorList>
    </citation>
    <scope>NUCLEOTIDE SEQUENCE [LARGE SCALE GENOMIC DNA]</scope>
    <source>
        <strain evidence="6 7">MSJ-4</strain>
    </source>
</reference>
<evidence type="ECO:0000313" key="6">
    <source>
        <dbReference type="EMBL" id="MBU5593343.1"/>
    </source>
</evidence>
<dbReference type="CDD" id="cd03263">
    <property type="entry name" value="ABC_subfamily_A"/>
    <property type="match status" value="1"/>
</dbReference>
<keyword evidence="2" id="KW-0813">Transport</keyword>
<organism evidence="6 7">
    <name type="scientific">Clostridium simiarum</name>
    <dbReference type="NCBI Taxonomy" id="2841506"/>
    <lineage>
        <taxon>Bacteria</taxon>
        <taxon>Bacillati</taxon>
        <taxon>Bacillota</taxon>
        <taxon>Clostridia</taxon>
        <taxon>Eubacteriales</taxon>
        <taxon>Clostridiaceae</taxon>
        <taxon>Clostridium</taxon>
    </lineage>
</organism>
<evidence type="ECO:0000256" key="4">
    <source>
        <dbReference type="ARBA" id="ARBA00022840"/>
    </source>
</evidence>
<evidence type="ECO:0000313" key="7">
    <source>
        <dbReference type="Proteomes" id="UP000736583"/>
    </source>
</evidence>
<dbReference type="RefSeq" id="WP_216458003.1">
    <property type="nucleotide sequence ID" value="NZ_JAHLQL010000008.1"/>
</dbReference>
<feature type="domain" description="ABC transporter" evidence="5">
    <location>
        <begin position="4"/>
        <end position="233"/>
    </location>
</feature>
<dbReference type="SMART" id="SM00382">
    <property type="entry name" value="AAA"/>
    <property type="match status" value="1"/>
</dbReference>